<accession>A0ACC2WBC4</accession>
<protein>
    <submittedName>
        <fullName evidence="1">Uncharacterized protein</fullName>
    </submittedName>
</protein>
<evidence type="ECO:0000313" key="1">
    <source>
        <dbReference type="EMBL" id="KAJ9108635.1"/>
    </source>
</evidence>
<proteinExistence type="predicted"/>
<gene>
    <name evidence="1" type="ORF">QFC20_003333</name>
</gene>
<reference evidence="1" key="1">
    <citation type="submission" date="2023-04" db="EMBL/GenBank/DDBJ databases">
        <title>Draft Genome sequencing of Naganishia species isolated from polar environments using Oxford Nanopore Technology.</title>
        <authorList>
            <person name="Leo P."/>
            <person name="Venkateswaran K."/>
        </authorList>
    </citation>
    <scope>NUCLEOTIDE SEQUENCE</scope>
    <source>
        <strain evidence="1">MNA-CCFEE 5262</strain>
    </source>
</reference>
<organism evidence="1 2">
    <name type="scientific">Naganishia adeliensis</name>
    <dbReference type="NCBI Taxonomy" id="92952"/>
    <lineage>
        <taxon>Eukaryota</taxon>
        <taxon>Fungi</taxon>
        <taxon>Dikarya</taxon>
        <taxon>Basidiomycota</taxon>
        <taxon>Agaricomycotina</taxon>
        <taxon>Tremellomycetes</taxon>
        <taxon>Filobasidiales</taxon>
        <taxon>Filobasidiaceae</taxon>
        <taxon>Naganishia</taxon>
    </lineage>
</organism>
<keyword evidence="2" id="KW-1185">Reference proteome</keyword>
<comment type="caution">
    <text evidence="1">The sequence shown here is derived from an EMBL/GenBank/DDBJ whole genome shotgun (WGS) entry which is preliminary data.</text>
</comment>
<dbReference type="Proteomes" id="UP001230649">
    <property type="component" value="Unassembled WGS sequence"/>
</dbReference>
<sequence length="2297" mass="255527">MALDRKSRDDDPPQGIVPRISTPTRSGFGGNGRHTVKLDFASKGLTQVEFKQMGKDEGPEARLQGTAMYSPTPGWPLYTADRSVQDNGEGLKFPVKVNFRVALTNFPEAVTTLRRNTKVYLDLLDNGYDWHERFIGMWKVAEEGTWAISIHREAMTLPEYWAAEIQPGVSRMEAKWKANHSKKRRLDDPQSCMPDYERLIIIIISTYYNLRGSLEKSQSRRSIQRFDVSDLRQELIDVADSLGDMDGTNLATSPLTETQGQATPKEETALAGEKSRHGEEPVDSKKHGPPRYPRRRRTSIEQEEADRAELEREWVHAVEILIQLADCLLAFHQRRLALVVCRPEYFSVFEKTFKPKSSAESDEQPVSFDLVRTTERVVHGLNGDFDGDRVVASGPGAGVFAPADSMMDESSEKAKLTAGGALEGTFDEQAIRLHLSRHLRYIAPEAISDRKAIGNVVDIFSWGVAAYELITGHEIERIEDTGTQDLLRDIHLHSVRPVKPIVSLLSSIPPELCEVIKKTVSLDPDDRYSNMCSVLHDLHKVKEICQGKLSGNARREYQPGYIDVMSRFKVPPGLLDRNREEDEIDEVYQRVRTTGKVETVCCWGPSGSGKSKLMEIWARRREASNAGQECLVGWAKMDQHLVKPLGAFVAIFSSLLDRIFSDPLENPEMWRKRIANALSMNGNVFLSLIPPAYRDLLLEPEVDAVDTPGPLGVDWDRYVKQFRSWSYGLLRLFATKSRPLILVLDDYQWIGAEKSLWEDLILHPMRHLDNTLILLTFRTRDRIPPDMSPLRDVRLIEARAFSKATLQSLVLKCFHFDLRPGSIRERVTPQWTILIDFLYEATKGNPFYTKIILTALIRDCVACFDFHLLKWIVKVEQLDRYASTGMVEFVTNTLLSLSEEAREVLQILACLPSRGVDINLLSDILDKPATIVRTLLDEAATLGSVHITRHQNVEFIHDKHHQAALNLVAPDERPNLCIMLANKLEKRGDDYIFSRADLIMEATALDPDCYSTLEKTRIITSAAHRAVRVAALSLAEKYLQHTRSYANFTSKQLWDQNPQLALELTTIQAEVAMAVRKSAEILPEVLQARSVAKEAATKISISGLLFRLHVSASDTETALNTFREAFQEIGIKVDNGPPAIPTTPEEVDWIFDDIKRKPKQKSASAKDEMAVAVANLCLTAGATLYSHSIDHSKEYFDHAVQLIVSNPAARRHTASAYTYTMHALLAAGALNVTLARSWLRLANLTKGADRPCFSSIEAFVVTLEFLNCTSITDMKYGVAYEACLASNNMDTLTYASGLDLAGSLLAGRDLRYTLDTGKKVLQWLQYDLSPASKAMIASSIQLAANCSDAKRDMKDLAVLEGDYLTRDDIGHLDNLPPLFAIVYWTNALACGLYYKVSDSKLRPMVAQVYEHLEGGSGTVMMFYSRFVLSWYSIMFDSSIDTALVASTKKKLLAFRHNRDFVNMVACLDALENLKRVERKEITWDAAVDSLEDAIEALDAADHHLLRGCMALTGANCLSKHAPNRKRAIYGYVLHARAAYARCNGFGLVRYTDELFPEAVASLEPPSRSPWFSDNPAARTCESIPGDSCADRCEIHDESVSESQALPDATGKDGSKESMLERKLSLESVLRSFLVLASERSSDMLIQKVLRILMQISRSEWSCLALQEPTTNSLHLRGAGSYDSLEIYNLPISEASDVCPSTIVLSGSILHKNINTAQPLSSSIKNLIDREPFFQRAPPKHVLMTPLFVQGRYFGSLVLTGRNPSSSNATSQISLLATFAAIALEAHSAYASMEQAVEARTAALEQALAYRQTFISSISHELRTPLYSISGLCAVMQNATDLTAAQSENLGVIASSAEDLQRIVTAILDMAKLESGGMTAESIPFDLRDALESSLESVAHISRAKNIELVLENDVSTDPPGKILGDPHRLRQCLLNLLSNAVKFGRAGDRAAHIKVGWTIESTEEAGTDMITISVTDNGIGIPKSKMNRLFHSFSQIDASITRQYGGSGLGLSITRGLARVLGGDCWAESAEGQGSTFYLMSKVKREPALNGEVGGEGKGFPPGPERRVALLAPTSETGDVLQRNLELFNIRTRRVDAAEEVGEVHFVVVDVDDVAGMRERVDELKKWGKAHKIIYLVALTEVSLAMETLSLTHESIVTKPIKARVLYEATQQLAETKRSVVKRVGGSTAMDKGYGKRYPLKILYVDDNSVNTVVGRTLSRFDAGGRVHRARAYPREQQTKGSPRVVALTANADENTRSRCERAGFDGFLSKPLVIATLAETLRGTWEMKQNREEREE</sequence>
<name>A0ACC2WBC4_9TREE</name>
<evidence type="ECO:0000313" key="2">
    <source>
        <dbReference type="Proteomes" id="UP001230649"/>
    </source>
</evidence>
<dbReference type="EMBL" id="JASBWS010000030">
    <property type="protein sequence ID" value="KAJ9108635.1"/>
    <property type="molecule type" value="Genomic_DNA"/>
</dbReference>